<name>A0A4R0GHB5_9ACTN</name>
<organism evidence="4 5">
    <name type="scientific">Micromonospora zingiberis</name>
    <dbReference type="NCBI Taxonomy" id="2053011"/>
    <lineage>
        <taxon>Bacteria</taxon>
        <taxon>Bacillati</taxon>
        <taxon>Actinomycetota</taxon>
        <taxon>Actinomycetes</taxon>
        <taxon>Micromonosporales</taxon>
        <taxon>Micromonosporaceae</taxon>
        <taxon>Micromonospora</taxon>
    </lineage>
</organism>
<comment type="caution">
    <text evidence="4">The sequence shown here is derived from an EMBL/GenBank/DDBJ whole genome shotgun (WGS) entry which is preliminary data.</text>
</comment>
<dbReference type="Proteomes" id="UP000292274">
    <property type="component" value="Unassembled WGS sequence"/>
</dbReference>
<evidence type="ECO:0000259" key="3">
    <source>
        <dbReference type="PROSITE" id="PS50977"/>
    </source>
</evidence>
<dbReference type="GO" id="GO:0003700">
    <property type="term" value="F:DNA-binding transcription factor activity"/>
    <property type="evidence" value="ECO:0007669"/>
    <property type="project" value="TreeGrafter"/>
</dbReference>
<keyword evidence="1 2" id="KW-0238">DNA-binding</keyword>
<dbReference type="PROSITE" id="PS50977">
    <property type="entry name" value="HTH_TETR_2"/>
    <property type="match status" value="1"/>
</dbReference>
<evidence type="ECO:0000313" key="5">
    <source>
        <dbReference type="Proteomes" id="UP000292274"/>
    </source>
</evidence>
<keyword evidence="5" id="KW-1185">Reference proteome</keyword>
<dbReference type="SUPFAM" id="SSF46689">
    <property type="entry name" value="Homeodomain-like"/>
    <property type="match status" value="1"/>
</dbReference>
<dbReference type="GO" id="GO:0000976">
    <property type="term" value="F:transcription cis-regulatory region binding"/>
    <property type="evidence" value="ECO:0007669"/>
    <property type="project" value="TreeGrafter"/>
</dbReference>
<evidence type="ECO:0000313" key="4">
    <source>
        <dbReference type="EMBL" id="TCB96740.1"/>
    </source>
</evidence>
<reference evidence="4 5" key="1">
    <citation type="submission" date="2019-02" db="EMBL/GenBank/DDBJ databases">
        <title>Jishengella sp. nov., isolated from a root of Zingiber montanum.</title>
        <authorList>
            <person name="Kuncharoen N."/>
            <person name="Kudo T."/>
            <person name="Masahiro Y."/>
            <person name="Ohkuma M."/>
            <person name="Tanasupawat S."/>
        </authorList>
    </citation>
    <scope>NUCLEOTIDE SEQUENCE [LARGE SCALE GENOMIC DNA]</scope>
    <source>
        <strain evidence="4 5">PLAI 1-1</strain>
    </source>
</reference>
<dbReference type="InterPro" id="IPR009057">
    <property type="entry name" value="Homeodomain-like_sf"/>
</dbReference>
<dbReference type="OrthoDB" id="8701707at2"/>
<protein>
    <submittedName>
        <fullName evidence="4">TetR/AcrR family transcriptional regulator</fullName>
    </submittedName>
</protein>
<dbReference type="RefSeq" id="WP_131304053.1">
    <property type="nucleotide sequence ID" value="NZ_SJJR01000008.1"/>
</dbReference>
<dbReference type="AlphaFoldDB" id="A0A4R0GHB5"/>
<evidence type="ECO:0000256" key="2">
    <source>
        <dbReference type="PROSITE-ProRule" id="PRU00335"/>
    </source>
</evidence>
<dbReference type="PANTHER" id="PTHR30055:SF226">
    <property type="entry name" value="HTH-TYPE TRANSCRIPTIONAL REGULATOR PKSA"/>
    <property type="match status" value="1"/>
</dbReference>
<feature type="domain" description="HTH tetR-type" evidence="3">
    <location>
        <begin position="1"/>
        <end position="63"/>
    </location>
</feature>
<dbReference type="InterPro" id="IPR001647">
    <property type="entry name" value="HTH_TetR"/>
</dbReference>
<gene>
    <name evidence="4" type="ORF">E0H26_14015</name>
</gene>
<sequence length="194" mass="20833">MSRRDEIIDVALRLFAEQGYQATTITQIEAAAGLSPGAGGLYRHIGSKRELLVAAFDRVIDSRRAAQQAPGIAEPADPRTAISIAGRAFLGYVAADRDLYRLVLRGGADLPVDLTDLYQRLFQPGFDEVAGWLTQLAAGRRDFDAAAVAAVALSSLCYFAISEFTYGCPPGDIAQERFLAAWTDGLLAQLGARP</sequence>
<dbReference type="Gene3D" id="1.10.357.10">
    <property type="entry name" value="Tetracycline Repressor, domain 2"/>
    <property type="match status" value="1"/>
</dbReference>
<dbReference type="Pfam" id="PF00440">
    <property type="entry name" value="TetR_N"/>
    <property type="match status" value="1"/>
</dbReference>
<proteinExistence type="predicted"/>
<dbReference type="InterPro" id="IPR050109">
    <property type="entry name" value="HTH-type_TetR-like_transc_reg"/>
</dbReference>
<dbReference type="PANTHER" id="PTHR30055">
    <property type="entry name" value="HTH-TYPE TRANSCRIPTIONAL REGULATOR RUTR"/>
    <property type="match status" value="1"/>
</dbReference>
<feature type="DNA-binding region" description="H-T-H motif" evidence="2">
    <location>
        <begin position="26"/>
        <end position="45"/>
    </location>
</feature>
<dbReference type="EMBL" id="SJJR01000008">
    <property type="protein sequence ID" value="TCB96740.1"/>
    <property type="molecule type" value="Genomic_DNA"/>
</dbReference>
<evidence type="ECO:0000256" key="1">
    <source>
        <dbReference type="ARBA" id="ARBA00023125"/>
    </source>
</evidence>
<accession>A0A4R0GHB5</accession>